<dbReference type="AlphaFoldDB" id="A0A917ZGU9"/>
<evidence type="ECO:0000313" key="2">
    <source>
        <dbReference type="Proteomes" id="UP000646523"/>
    </source>
</evidence>
<protein>
    <submittedName>
        <fullName evidence="1">Uncharacterized protein</fullName>
    </submittedName>
</protein>
<name>A0A917ZGU9_9ACTN</name>
<accession>A0A917ZGU9</accession>
<evidence type="ECO:0000313" key="1">
    <source>
        <dbReference type="EMBL" id="GGO82938.1"/>
    </source>
</evidence>
<keyword evidence="2" id="KW-1185">Reference proteome</keyword>
<gene>
    <name evidence="1" type="ORF">GCM10012289_75320</name>
</gene>
<reference evidence="1" key="1">
    <citation type="journal article" date="2014" name="Int. J. Syst. Evol. Microbiol.">
        <title>Complete genome sequence of Corynebacterium casei LMG S-19264T (=DSM 44701T), isolated from a smear-ripened cheese.</title>
        <authorList>
            <consortium name="US DOE Joint Genome Institute (JGI-PGF)"/>
            <person name="Walter F."/>
            <person name="Albersmeier A."/>
            <person name="Kalinowski J."/>
            <person name="Ruckert C."/>
        </authorList>
    </citation>
    <scope>NUCLEOTIDE SEQUENCE</scope>
    <source>
        <strain evidence="1">CGMCC 4.7368</strain>
    </source>
</reference>
<proteinExistence type="predicted"/>
<comment type="caution">
    <text evidence="1">The sequence shown here is derived from an EMBL/GenBank/DDBJ whole genome shotgun (WGS) entry which is preliminary data.</text>
</comment>
<sequence length="94" mass="9821">MLPVALHDAVERADDDSGEVARQVVGHGAAGQTDDDQDAARDARHGLLEFAGEHALSAADIEGVPGVIRDRAQDARVVVDVVAPTAAVFAGRRR</sequence>
<dbReference type="Proteomes" id="UP000646523">
    <property type="component" value="Unassembled WGS sequence"/>
</dbReference>
<reference evidence="1" key="2">
    <citation type="submission" date="2020-09" db="EMBL/GenBank/DDBJ databases">
        <authorList>
            <person name="Sun Q."/>
            <person name="Zhou Y."/>
        </authorList>
    </citation>
    <scope>NUCLEOTIDE SEQUENCE</scope>
    <source>
        <strain evidence="1">CGMCC 4.7368</strain>
    </source>
</reference>
<dbReference type="EMBL" id="BMNH01000046">
    <property type="protein sequence ID" value="GGO82938.1"/>
    <property type="molecule type" value="Genomic_DNA"/>
</dbReference>
<organism evidence="1 2">
    <name type="scientific">Nonomuraea cavernae</name>
    <dbReference type="NCBI Taxonomy" id="2045107"/>
    <lineage>
        <taxon>Bacteria</taxon>
        <taxon>Bacillati</taxon>
        <taxon>Actinomycetota</taxon>
        <taxon>Actinomycetes</taxon>
        <taxon>Streptosporangiales</taxon>
        <taxon>Streptosporangiaceae</taxon>
        <taxon>Nonomuraea</taxon>
    </lineage>
</organism>